<dbReference type="AlphaFoldDB" id="A0A8H6TDY4"/>
<dbReference type="InterPro" id="IPR040898">
    <property type="entry name" value="CxC6"/>
</dbReference>
<feature type="domain" description="CxC6 like cysteine cluster associated with KDZ" evidence="2">
    <location>
        <begin position="304"/>
        <end position="370"/>
    </location>
</feature>
<protein>
    <recommendedName>
        <fullName evidence="5">CxC6 like cysteine cluster associated with KDZ domain-containing protein</fullName>
    </recommendedName>
</protein>
<dbReference type="Pfam" id="PF18718">
    <property type="entry name" value="CxC5"/>
    <property type="match status" value="1"/>
</dbReference>
<keyword evidence="4" id="KW-1185">Reference proteome</keyword>
<name>A0A8H6TDY4_MYCCL</name>
<proteinExistence type="predicted"/>
<dbReference type="Proteomes" id="UP000613580">
    <property type="component" value="Unassembled WGS sequence"/>
</dbReference>
<dbReference type="Pfam" id="PF18721">
    <property type="entry name" value="CxC6"/>
    <property type="match status" value="1"/>
</dbReference>
<comment type="caution">
    <text evidence="3">The sequence shown here is derived from an EMBL/GenBank/DDBJ whole genome shotgun (WGS) entry which is preliminary data.</text>
</comment>
<reference evidence="3" key="1">
    <citation type="submission" date="2020-05" db="EMBL/GenBank/DDBJ databases">
        <title>Mycena genomes resolve the evolution of fungal bioluminescence.</title>
        <authorList>
            <person name="Tsai I.J."/>
        </authorList>
    </citation>
    <scope>NUCLEOTIDE SEQUENCE</scope>
    <source>
        <strain evidence="3">110903Hualien_Pintung</strain>
    </source>
</reference>
<sequence length="591" mass="66230">MDTFTEIYKQLNAVPGLCDSIGMEKAMAFIRMAARLKDKITVAQPPSFHGNSPPSELPLDVASFLASAAEIAPDFIHGCWTAFSSLIWQYEGDERVSEALKQYGLDRSISGRMLFPPTHHCTEPGCINKKQLRQKHDASHVVLYTLSEGACASFAHTLTCDVCHTRYYPNYSVKDGLRTYYTTIPNTIQVGAHQYVERRVLDLFINLMLISWTSATNGARIYDACLSKPEEQPSEMPDWAGTTSDAAKLYAFRTPASNVSDSRKRWTSEMHASDLSASLNGPIIAIAACAFGKMRKGTCIHVVVIDGITIGHPCCGVLHCPTPLASNRDRYCPDHVDEDKKCAVEGCDVLCDIDNGFLTCSDPGHRHLETVHKKRHKAMFQLRTRVAHAEEFEEMEILSGDCPATKDPNGNRKIRALFGRRKSHNEQIIVRPCGMIIARATFFGSETVTQTADFIHKTFRTKDSMPDIVFYDNNCSLYKHLVHVEDPLVKTVGFPVDVFHWECKHKKNTVECSYHCSPLLFPELIGEQKAWHFNSSIAEQTNVWLGGFHAILREMGASKFDFFLDEMIMRKNKLTLAKLEAEGACPGLRPL</sequence>
<gene>
    <name evidence="3" type="ORF">HMN09_00560500</name>
</gene>
<dbReference type="OrthoDB" id="3055037at2759"/>
<accession>A0A8H6TDY4</accession>
<dbReference type="EMBL" id="JACAZE010000006">
    <property type="protein sequence ID" value="KAF7314020.1"/>
    <property type="molecule type" value="Genomic_DNA"/>
</dbReference>
<evidence type="ECO:0000259" key="2">
    <source>
        <dbReference type="Pfam" id="PF18721"/>
    </source>
</evidence>
<feature type="domain" description="CxC5 like cysteine cluster associated with KDZ" evidence="1">
    <location>
        <begin position="111"/>
        <end position="225"/>
    </location>
</feature>
<organism evidence="3 4">
    <name type="scientific">Mycena chlorophos</name>
    <name type="common">Agaric fungus</name>
    <name type="synonym">Agaricus chlorophos</name>
    <dbReference type="NCBI Taxonomy" id="658473"/>
    <lineage>
        <taxon>Eukaryota</taxon>
        <taxon>Fungi</taxon>
        <taxon>Dikarya</taxon>
        <taxon>Basidiomycota</taxon>
        <taxon>Agaricomycotina</taxon>
        <taxon>Agaricomycetes</taxon>
        <taxon>Agaricomycetidae</taxon>
        <taxon>Agaricales</taxon>
        <taxon>Marasmiineae</taxon>
        <taxon>Mycenaceae</taxon>
        <taxon>Mycena</taxon>
    </lineage>
</organism>
<dbReference type="InterPro" id="IPR041539">
    <property type="entry name" value="CxC5"/>
</dbReference>
<evidence type="ECO:0000259" key="1">
    <source>
        <dbReference type="Pfam" id="PF18718"/>
    </source>
</evidence>
<evidence type="ECO:0000313" key="4">
    <source>
        <dbReference type="Proteomes" id="UP000613580"/>
    </source>
</evidence>
<evidence type="ECO:0008006" key="5">
    <source>
        <dbReference type="Google" id="ProtNLM"/>
    </source>
</evidence>
<evidence type="ECO:0000313" key="3">
    <source>
        <dbReference type="EMBL" id="KAF7314020.1"/>
    </source>
</evidence>